<feature type="transmembrane region" description="Helical" evidence="1">
    <location>
        <begin position="62"/>
        <end position="87"/>
    </location>
</feature>
<keyword evidence="1" id="KW-0472">Membrane</keyword>
<evidence type="ECO:0000313" key="2">
    <source>
        <dbReference type="EMBL" id="GGL37362.1"/>
    </source>
</evidence>
<dbReference type="EMBL" id="BMPF01000003">
    <property type="protein sequence ID" value="GGL37362.1"/>
    <property type="molecule type" value="Genomic_DNA"/>
</dbReference>
<protein>
    <submittedName>
        <fullName evidence="2">Uncharacterized protein</fullName>
    </submittedName>
</protein>
<accession>A0A830FB44</accession>
<gene>
    <name evidence="2" type="ORF">GCM10009037_21130</name>
</gene>
<keyword evidence="1" id="KW-1133">Transmembrane helix</keyword>
<evidence type="ECO:0000256" key="1">
    <source>
        <dbReference type="SAM" id="Phobius"/>
    </source>
</evidence>
<proteinExistence type="predicted"/>
<keyword evidence="1" id="KW-0812">Transmembrane</keyword>
<keyword evidence="3" id="KW-1185">Reference proteome</keyword>
<organism evidence="2 3">
    <name type="scientific">Halarchaeum grantii</name>
    <dbReference type="NCBI Taxonomy" id="1193105"/>
    <lineage>
        <taxon>Archaea</taxon>
        <taxon>Methanobacteriati</taxon>
        <taxon>Methanobacteriota</taxon>
        <taxon>Stenosarchaea group</taxon>
        <taxon>Halobacteria</taxon>
        <taxon>Halobacteriales</taxon>
        <taxon>Halobacteriaceae</taxon>
    </lineage>
</organism>
<dbReference type="AlphaFoldDB" id="A0A830FB44"/>
<feature type="transmembrane region" description="Helical" evidence="1">
    <location>
        <begin position="7"/>
        <end position="26"/>
    </location>
</feature>
<feature type="transmembrane region" description="Helical" evidence="1">
    <location>
        <begin position="32"/>
        <end position="50"/>
    </location>
</feature>
<feature type="transmembrane region" description="Helical" evidence="1">
    <location>
        <begin position="93"/>
        <end position="112"/>
    </location>
</feature>
<evidence type="ECO:0000313" key="3">
    <source>
        <dbReference type="Proteomes" id="UP000628840"/>
    </source>
</evidence>
<dbReference type="RefSeq" id="WP_188883717.1">
    <property type="nucleotide sequence ID" value="NZ_BMPF01000003.1"/>
</dbReference>
<sequence>MSALHRSPPVVGVAAAVLVGGIVHYWFATPALSVAVGLLYFATGYFVTRFENPTTRFRGLPPGAAVVGVVGLVAAVVAIVGSASVFGLTERGLYTYVIVAVGFALFNATLAVEQAD</sequence>
<comment type="caution">
    <text evidence="2">The sequence shown here is derived from an EMBL/GenBank/DDBJ whole genome shotgun (WGS) entry which is preliminary data.</text>
</comment>
<dbReference type="Proteomes" id="UP000628840">
    <property type="component" value="Unassembled WGS sequence"/>
</dbReference>
<dbReference type="OrthoDB" id="269947at2157"/>
<name>A0A830FB44_9EURY</name>
<reference evidence="2 3" key="1">
    <citation type="journal article" date="2019" name="Int. J. Syst. Evol. Microbiol.">
        <title>The Global Catalogue of Microorganisms (GCM) 10K type strain sequencing project: providing services to taxonomists for standard genome sequencing and annotation.</title>
        <authorList>
            <consortium name="The Broad Institute Genomics Platform"/>
            <consortium name="The Broad Institute Genome Sequencing Center for Infectious Disease"/>
            <person name="Wu L."/>
            <person name="Ma J."/>
        </authorList>
    </citation>
    <scope>NUCLEOTIDE SEQUENCE [LARGE SCALE GENOMIC DNA]</scope>
    <source>
        <strain evidence="2 3">JCM 19585</strain>
    </source>
</reference>